<feature type="domain" description="OmpA-like" evidence="9">
    <location>
        <begin position="127"/>
        <end position="249"/>
    </location>
</feature>
<evidence type="ECO:0000256" key="5">
    <source>
        <dbReference type="ARBA" id="ARBA00022989"/>
    </source>
</evidence>
<keyword evidence="11" id="KW-1185">Reference proteome</keyword>
<evidence type="ECO:0000256" key="8">
    <source>
        <dbReference type="SAM" id="MobiDB-lite"/>
    </source>
</evidence>
<keyword evidence="10" id="KW-0966">Cell projection</keyword>
<organism evidence="10 11">
    <name type="scientific">Geobacillus genomosp. 3</name>
    <dbReference type="NCBI Taxonomy" id="1921421"/>
    <lineage>
        <taxon>Bacteria</taxon>
        <taxon>Bacillati</taxon>
        <taxon>Bacillota</taxon>
        <taxon>Bacilli</taxon>
        <taxon>Bacillales</taxon>
        <taxon>Anoxybacillaceae</taxon>
        <taxon>Geobacillus</taxon>
    </lineage>
</organism>
<feature type="compositionally biased region" description="Basic and acidic residues" evidence="8">
    <location>
        <begin position="80"/>
        <end position="100"/>
    </location>
</feature>
<dbReference type="InterPro" id="IPR036737">
    <property type="entry name" value="OmpA-like_sf"/>
</dbReference>
<dbReference type="Pfam" id="PF00691">
    <property type="entry name" value="OmpA"/>
    <property type="match status" value="1"/>
</dbReference>
<evidence type="ECO:0000313" key="10">
    <source>
        <dbReference type="EMBL" id="AGT32869.1"/>
    </source>
</evidence>
<accession>S5Z1I3</accession>
<comment type="subcellular location">
    <subcellularLocation>
        <location evidence="1">Cell membrane</location>
        <topology evidence="1">Single-pass membrane protein</topology>
    </subcellularLocation>
</comment>
<keyword evidence="5" id="KW-1133">Transmembrane helix</keyword>
<dbReference type="Pfam" id="PF13677">
    <property type="entry name" value="MotB_plug"/>
    <property type="match status" value="1"/>
</dbReference>
<keyword evidence="6 7" id="KW-0472">Membrane</keyword>
<evidence type="ECO:0000259" key="9">
    <source>
        <dbReference type="PROSITE" id="PS51123"/>
    </source>
</evidence>
<evidence type="ECO:0000313" key="11">
    <source>
        <dbReference type="Proteomes" id="UP000015500"/>
    </source>
</evidence>
<evidence type="ECO:0000256" key="4">
    <source>
        <dbReference type="ARBA" id="ARBA00022692"/>
    </source>
</evidence>
<evidence type="ECO:0000256" key="3">
    <source>
        <dbReference type="ARBA" id="ARBA00022475"/>
    </source>
</evidence>
<dbReference type="PATRIC" id="fig|1345697.3.peg.2561"/>
<protein>
    <submittedName>
        <fullName evidence="10">Flagellar motor protein MotB</fullName>
    </submittedName>
</protein>
<sequence>MAKKKKHSHDEHMSESWLIPYADLLTLLLALFIVLFSSSQIDQKKFQQIAHAFSTAFAGGTGVLEFQSPVEPITPPAQDEEGRQPEREPSPVVSEQEKKELGQVKEKIDAYIRQNKLDGKLQTSLTDEGVAITILDDILFDSGSAEVRMKDRHLAREIAALLVMNPPRNVIISGHTDNVPIHNEQFASNWELSVMRAVNFMKVLLENKQLDPRYFSAKGYGEYKPIASNATAAGRMKNRRVEILILPRTEISRSQSPAQ</sequence>
<dbReference type="Proteomes" id="UP000015500">
    <property type="component" value="Chromosome"/>
</dbReference>
<dbReference type="NCBIfam" id="NF005831">
    <property type="entry name" value="PRK07734.1"/>
    <property type="match status" value="1"/>
</dbReference>
<proteinExistence type="inferred from homology"/>
<dbReference type="AlphaFoldDB" id="S5Z1I3"/>
<dbReference type="PROSITE" id="PS51123">
    <property type="entry name" value="OMPA_2"/>
    <property type="match status" value="1"/>
</dbReference>
<dbReference type="InterPro" id="IPR006665">
    <property type="entry name" value="OmpA-like"/>
</dbReference>
<dbReference type="SUPFAM" id="SSF103088">
    <property type="entry name" value="OmpA-like"/>
    <property type="match status" value="1"/>
</dbReference>
<keyword evidence="4" id="KW-0812">Transmembrane</keyword>
<dbReference type="RefSeq" id="WP_020960661.1">
    <property type="nucleotide sequence ID" value="NC_022080.4"/>
</dbReference>
<name>S5Z1I3_GEOG3</name>
<dbReference type="PANTHER" id="PTHR30329">
    <property type="entry name" value="STATOR ELEMENT OF FLAGELLAR MOTOR COMPLEX"/>
    <property type="match status" value="1"/>
</dbReference>
<feature type="region of interest" description="Disordered" evidence="8">
    <location>
        <begin position="68"/>
        <end position="100"/>
    </location>
</feature>
<gene>
    <name evidence="10" type="primary">motB</name>
    <name evidence="10" type="ORF">M493_13125</name>
</gene>
<dbReference type="InterPro" id="IPR025713">
    <property type="entry name" value="MotB-like_N_dom"/>
</dbReference>
<keyword evidence="10" id="KW-0282">Flagellum</keyword>
<reference evidence="10 11" key="1">
    <citation type="journal article" date="2014" name="Genome Announc.">
        <title>Complete Genome Sequence of the Thermophilic Polychlorinated Biphenyl Degrader Geobacillus sp. Strain JF8 (NBRC 109937).</title>
        <authorList>
            <person name="Shintani M."/>
            <person name="Ohtsubo Y."/>
            <person name="Fukuda K."/>
            <person name="Hosoyama A."/>
            <person name="Ohji S."/>
            <person name="Yamazoe A."/>
            <person name="Fujita N."/>
            <person name="Nagata Y."/>
            <person name="Tsuda M."/>
            <person name="Hatta T."/>
            <person name="Kimbara K."/>
        </authorList>
    </citation>
    <scope>NUCLEOTIDE SEQUENCE [LARGE SCALE GENOMIC DNA]</scope>
    <source>
        <strain evidence="10 11">JF8</strain>
    </source>
</reference>
<dbReference type="InterPro" id="IPR050330">
    <property type="entry name" value="Bact_OuterMem_StrucFunc"/>
</dbReference>
<keyword evidence="3" id="KW-1003">Cell membrane</keyword>
<keyword evidence="10" id="KW-0969">Cilium</keyword>
<evidence type="ECO:0000256" key="7">
    <source>
        <dbReference type="PROSITE-ProRule" id="PRU00473"/>
    </source>
</evidence>
<comment type="similarity">
    <text evidence="2">Belongs to the MotB family.</text>
</comment>
<dbReference type="EMBL" id="CP006254">
    <property type="protein sequence ID" value="AGT32869.1"/>
    <property type="molecule type" value="Genomic_DNA"/>
</dbReference>
<dbReference type="GO" id="GO:0005886">
    <property type="term" value="C:plasma membrane"/>
    <property type="evidence" value="ECO:0007669"/>
    <property type="project" value="UniProtKB-SubCell"/>
</dbReference>
<dbReference type="KEGG" id="gjf:M493_13125"/>
<evidence type="ECO:0000256" key="1">
    <source>
        <dbReference type="ARBA" id="ARBA00004162"/>
    </source>
</evidence>
<dbReference type="CDD" id="cd07185">
    <property type="entry name" value="OmpA_C-like"/>
    <property type="match status" value="1"/>
</dbReference>
<dbReference type="PANTHER" id="PTHR30329:SF21">
    <property type="entry name" value="LIPOPROTEIN YIAD-RELATED"/>
    <property type="match status" value="1"/>
</dbReference>
<evidence type="ECO:0000256" key="2">
    <source>
        <dbReference type="ARBA" id="ARBA00008914"/>
    </source>
</evidence>
<evidence type="ECO:0000256" key="6">
    <source>
        <dbReference type="ARBA" id="ARBA00023136"/>
    </source>
</evidence>
<dbReference type="HOGENOM" id="CLU_016890_0_1_9"/>
<dbReference type="STRING" id="1921421.M493_13125"/>
<dbReference type="Gene3D" id="3.30.1330.60">
    <property type="entry name" value="OmpA-like domain"/>
    <property type="match status" value="1"/>
</dbReference>
<dbReference type="OrthoDB" id="9815217at2"/>